<dbReference type="RefSeq" id="XP_066664046.1">
    <property type="nucleotide sequence ID" value="XM_066818354.1"/>
</dbReference>
<dbReference type="Proteomes" id="UP001433268">
    <property type="component" value="Unassembled WGS sequence"/>
</dbReference>
<dbReference type="EMBL" id="JAQQWN010000009">
    <property type="protein sequence ID" value="KAK8067293.1"/>
    <property type="molecule type" value="Genomic_DNA"/>
</dbReference>
<evidence type="ECO:0000313" key="1">
    <source>
        <dbReference type="EMBL" id="KAK8067293.1"/>
    </source>
</evidence>
<keyword evidence="2" id="KW-1185">Reference proteome</keyword>
<proteinExistence type="predicted"/>
<accession>A0ABR1VBI8</accession>
<sequence>MLNGRPRVVQLTERAGWNQTYDTNVTGTHFVTAAFAPLLLACRTGLRYGKPAPGRACSAATGRFGRWRSCGGTLCNSGRQTRQWTA</sequence>
<dbReference type="GeneID" id="92051414"/>
<gene>
    <name evidence="1" type="ORF">PG997_014040</name>
</gene>
<comment type="caution">
    <text evidence="1">The sequence shown here is derived from an EMBL/GenBank/DDBJ whole genome shotgun (WGS) entry which is preliminary data.</text>
</comment>
<name>A0ABR1VBI8_9PEZI</name>
<reference evidence="1 2" key="1">
    <citation type="submission" date="2023-01" db="EMBL/GenBank/DDBJ databases">
        <title>Analysis of 21 Apiospora genomes using comparative genomics revels a genus with tremendous synthesis potential of carbohydrate active enzymes and secondary metabolites.</title>
        <authorList>
            <person name="Sorensen T."/>
        </authorList>
    </citation>
    <scope>NUCLEOTIDE SEQUENCE [LARGE SCALE GENOMIC DNA]</scope>
    <source>
        <strain evidence="1 2">CBS 114990</strain>
    </source>
</reference>
<evidence type="ECO:0000313" key="2">
    <source>
        <dbReference type="Proteomes" id="UP001433268"/>
    </source>
</evidence>
<protein>
    <submittedName>
        <fullName evidence="1">Uncharacterized protein</fullName>
    </submittedName>
</protein>
<organism evidence="1 2">
    <name type="scientific">Apiospora hydei</name>
    <dbReference type="NCBI Taxonomy" id="1337664"/>
    <lineage>
        <taxon>Eukaryota</taxon>
        <taxon>Fungi</taxon>
        <taxon>Dikarya</taxon>
        <taxon>Ascomycota</taxon>
        <taxon>Pezizomycotina</taxon>
        <taxon>Sordariomycetes</taxon>
        <taxon>Xylariomycetidae</taxon>
        <taxon>Amphisphaeriales</taxon>
        <taxon>Apiosporaceae</taxon>
        <taxon>Apiospora</taxon>
    </lineage>
</organism>